<dbReference type="AlphaFoldDB" id="A0A136A334"/>
<dbReference type="GO" id="GO:0006508">
    <property type="term" value="P:proteolysis"/>
    <property type="evidence" value="ECO:0007669"/>
    <property type="project" value="InterPro"/>
</dbReference>
<dbReference type="PANTHER" id="PTHR42776">
    <property type="entry name" value="SERINE PEPTIDASE S9 FAMILY MEMBER"/>
    <property type="match status" value="1"/>
</dbReference>
<dbReference type="InterPro" id="IPR001375">
    <property type="entry name" value="Peptidase_S9_cat"/>
</dbReference>
<evidence type="ECO:0000313" key="4">
    <source>
        <dbReference type="EMBL" id="KXI29623.1"/>
    </source>
</evidence>
<keyword evidence="1" id="KW-0378">Hydrolase</keyword>
<keyword evidence="5" id="KW-1185">Reference proteome</keyword>
<dbReference type="Pfam" id="PF00326">
    <property type="entry name" value="Peptidase_S9"/>
    <property type="match status" value="1"/>
</dbReference>
<dbReference type="SUPFAM" id="SSF53474">
    <property type="entry name" value="alpha/beta-Hydrolases"/>
    <property type="match status" value="1"/>
</dbReference>
<evidence type="ECO:0000256" key="2">
    <source>
        <dbReference type="SAM" id="SignalP"/>
    </source>
</evidence>
<dbReference type="EMBL" id="LSNE01000003">
    <property type="protein sequence ID" value="KXI29623.1"/>
    <property type="molecule type" value="Genomic_DNA"/>
</dbReference>
<protein>
    <submittedName>
        <fullName evidence="4">Peptidase S9</fullName>
    </submittedName>
</protein>
<evidence type="ECO:0000256" key="1">
    <source>
        <dbReference type="ARBA" id="ARBA00022801"/>
    </source>
</evidence>
<accession>A0A136A334</accession>
<organism evidence="4 5">
    <name type="scientific">Paraglaciecola hydrolytica</name>
    <dbReference type="NCBI Taxonomy" id="1799789"/>
    <lineage>
        <taxon>Bacteria</taxon>
        <taxon>Pseudomonadati</taxon>
        <taxon>Pseudomonadota</taxon>
        <taxon>Gammaproteobacteria</taxon>
        <taxon>Alteromonadales</taxon>
        <taxon>Alteromonadaceae</taxon>
        <taxon>Paraglaciecola</taxon>
    </lineage>
</organism>
<dbReference type="Gene3D" id="3.40.50.1820">
    <property type="entry name" value="alpha/beta hydrolase"/>
    <property type="match status" value="1"/>
</dbReference>
<feature type="chain" id="PRO_5007469357" evidence="2">
    <location>
        <begin position="24"/>
        <end position="637"/>
    </location>
</feature>
<dbReference type="InterPro" id="IPR029058">
    <property type="entry name" value="AB_hydrolase_fold"/>
</dbReference>
<feature type="domain" description="Peptidase S9 prolyl oligopeptidase catalytic" evidence="3">
    <location>
        <begin position="441"/>
        <end position="636"/>
    </location>
</feature>
<dbReference type="RefSeq" id="WP_068372423.1">
    <property type="nucleotide sequence ID" value="NZ_LSNE01000003.1"/>
</dbReference>
<dbReference type="OrthoDB" id="4269629at2"/>
<dbReference type="Proteomes" id="UP000070299">
    <property type="component" value="Unassembled WGS sequence"/>
</dbReference>
<dbReference type="STRING" id="1799789.AX660_06110"/>
<evidence type="ECO:0000259" key="3">
    <source>
        <dbReference type="Pfam" id="PF00326"/>
    </source>
</evidence>
<name>A0A136A334_9ALTE</name>
<proteinExistence type="predicted"/>
<dbReference type="SUPFAM" id="SSF50993">
    <property type="entry name" value="Peptidase/esterase 'gauge' domain"/>
    <property type="match status" value="1"/>
</dbReference>
<reference evidence="5" key="1">
    <citation type="submission" date="2016-02" db="EMBL/GenBank/DDBJ databases">
        <authorList>
            <person name="Schultz-Johansen M."/>
            <person name="Glaring M.A."/>
            <person name="Bech P.K."/>
            <person name="Stougaard P."/>
        </authorList>
    </citation>
    <scope>NUCLEOTIDE SEQUENCE [LARGE SCALE GENOMIC DNA]</scope>
    <source>
        <strain evidence="5">S66</strain>
    </source>
</reference>
<sequence length="637" mass="71552">MYKKLRLIIGVATMLSWAGQGNAQETNNTTLPLDAFASLPAMTQATVPLDGSKLAIIRATSKDGDYIVEIRPTNDLAAEPVRLGASRMEITDIGWLNNDKLLVNFRQNIQDGNDNYWVTKAAIVNGDGKGDWKIPFPKENRANFEVLSVLADDPDHILLTYDINNNRIPDVIKYNINTGSTQTILRGNETVSNGFIPDPKGEIRAGSGYDRATNSIKQYARVSGETDWKEIYSNSPNDRENWDFLYFSQENTDEVYVKANLGEDTTGIYTYNIRTGKYSERLFGLKSLDVDSVMLGAKSSNRGQLLGFSYTSKHPTRYFLDANEEAIYQGIEALFPDKFVSLVSRSEDDNAIVIRTSSDKDPGSYYLMSDKKKLDFLGERSPLIKPEHLSDVKFVKYTARDGRKIPAYITVPKGKGPFPAVVMPHGGPWVRDVVIYDEWSQLLAHHGYIVIQPQYRGSTGFGLDHWKAGDKKWGLEMQDDNDDAALYLVEKGLADKDKLAIFGWSYGGYAAFAGSMRKNNIYQCSIAGAGVTDLSRITATLFGASRYGRIYQAPTVKGVSPIEHVKDLNVPLLIIHGDIDQRVPVEQSRLFVDALEKLDKDFKYVELKGADHFSNTLYYRHKTEFYTELLDWLKNKC</sequence>
<keyword evidence="2" id="KW-0732">Signal</keyword>
<gene>
    <name evidence="4" type="ORF">AX660_06110</name>
</gene>
<evidence type="ECO:0000313" key="5">
    <source>
        <dbReference type="Proteomes" id="UP000070299"/>
    </source>
</evidence>
<dbReference type="PANTHER" id="PTHR42776:SF27">
    <property type="entry name" value="DIPEPTIDYL PEPTIDASE FAMILY MEMBER 6"/>
    <property type="match status" value="1"/>
</dbReference>
<feature type="signal peptide" evidence="2">
    <location>
        <begin position="1"/>
        <end position="23"/>
    </location>
</feature>
<comment type="caution">
    <text evidence="4">The sequence shown here is derived from an EMBL/GenBank/DDBJ whole genome shotgun (WGS) entry which is preliminary data.</text>
</comment>
<dbReference type="GO" id="GO:0004252">
    <property type="term" value="F:serine-type endopeptidase activity"/>
    <property type="evidence" value="ECO:0007669"/>
    <property type="project" value="TreeGrafter"/>
</dbReference>